<evidence type="ECO:0000256" key="9">
    <source>
        <dbReference type="RuleBase" id="RU363038"/>
    </source>
</evidence>
<dbReference type="SUPFAM" id="SSF47323">
    <property type="entry name" value="Anticodon-binding domain of a subclass of class I aminoacyl-tRNA synthetases"/>
    <property type="match status" value="1"/>
</dbReference>
<comment type="subcellular location">
    <subcellularLocation>
        <location evidence="8">Cytoplasm</location>
    </subcellularLocation>
</comment>
<feature type="short sequence motif" description="'HIGH' region" evidence="8">
    <location>
        <begin position="150"/>
        <end position="160"/>
    </location>
</feature>
<evidence type="ECO:0000256" key="7">
    <source>
        <dbReference type="ARBA" id="ARBA00049339"/>
    </source>
</evidence>
<comment type="caution">
    <text evidence="12">The sequence shown here is derived from an EMBL/GenBank/DDBJ whole genome shotgun (WGS) entry which is preliminary data.</text>
</comment>
<dbReference type="InterPro" id="IPR001278">
    <property type="entry name" value="Arg-tRNA-ligase"/>
</dbReference>
<dbReference type="InterPro" id="IPR008909">
    <property type="entry name" value="DALR_anticod-bd"/>
</dbReference>
<evidence type="ECO:0000313" key="13">
    <source>
        <dbReference type="Proteomes" id="UP000278475"/>
    </source>
</evidence>
<feature type="domain" description="DALR anticodon binding" evidence="10">
    <location>
        <begin position="548"/>
        <end position="664"/>
    </location>
</feature>
<dbReference type="Gene3D" id="3.40.50.620">
    <property type="entry name" value="HUPs"/>
    <property type="match status" value="1"/>
</dbReference>
<feature type="domain" description="Arginyl tRNA synthetase N-terminal" evidence="11">
    <location>
        <begin position="29"/>
        <end position="112"/>
    </location>
</feature>
<evidence type="ECO:0000259" key="10">
    <source>
        <dbReference type="SMART" id="SM00836"/>
    </source>
</evidence>
<dbReference type="InterPro" id="IPR035684">
    <property type="entry name" value="ArgRS_core"/>
</dbReference>
<keyword evidence="5 8" id="KW-0648">Protein biosynthesis</keyword>
<evidence type="ECO:0000256" key="1">
    <source>
        <dbReference type="ARBA" id="ARBA00005594"/>
    </source>
</evidence>
<dbReference type="GO" id="GO:0005737">
    <property type="term" value="C:cytoplasm"/>
    <property type="evidence" value="ECO:0007669"/>
    <property type="project" value="UniProtKB-SubCell"/>
</dbReference>
<sequence length="664" mass="74824">MYIFLLEHPRSSFIEGVYILINPYGIFKEECISLLSTSFKKLYGVEARDFELKPPPSPVMGVLGCPVFEIARLLNKDPTTVASEIAEDINSAEKRFVAKAESAGTGYVNFHLDYPKFSKFVLENVLRLGEDYGKLNLGNGIKVIVEHTSVNPVHPIHIGGARNAIIGDCISRILSSTGYQVERHFYIDDVGLQVAQAAYGFSKLEDHAPDVKPDHFIGFVYAVTNCIVSINSLKKDIERLKACGDEEGVKSKLRELDEWMSIAAELRSKNQEVFDKLATAISKDVDPNKSINELMRRYEEGDLRAVKVVRKVCEMSISGFKQTLERVGVEFDSWDWESEITIWSGLVDEVISKLSETPFVFQDKGALMLNTEYIAQTYSLKEKFNIRDEVPPLTLKRSDGTTLYTTRDIAYTLWKFSQAEKVINVISIEQKLPQLQLKLALYALGKGELADKLVHFGYELVSLPGYKMSGRRGRYVSFDQVLDEAVYRAYIEVSKRTPSLSEEEKKKIAEDVGVAAVRYALISISPLKPLTFTWERVLDFERNSGPFIQYAYARAHNILAKSDISPKPDVNINLLNDDLEKALILRVAYFPEAVARAAIDLRPELIAEYANDLAMTFNLFYDKLPVLTANPNELKEARLALVKAVEITLKNALKLLGIKALPRM</sequence>
<dbReference type="GO" id="GO:0004814">
    <property type="term" value="F:arginine-tRNA ligase activity"/>
    <property type="evidence" value="ECO:0007669"/>
    <property type="project" value="UniProtKB-UniRule"/>
</dbReference>
<dbReference type="PANTHER" id="PTHR11956">
    <property type="entry name" value="ARGINYL-TRNA SYNTHETASE"/>
    <property type="match status" value="1"/>
</dbReference>
<evidence type="ECO:0000259" key="11">
    <source>
        <dbReference type="SMART" id="SM01016"/>
    </source>
</evidence>
<accession>A0A497ESQ4</accession>
<keyword evidence="2 8" id="KW-0436">Ligase</keyword>
<dbReference type="GO" id="GO:0005524">
    <property type="term" value="F:ATP binding"/>
    <property type="evidence" value="ECO:0007669"/>
    <property type="project" value="UniProtKB-UniRule"/>
</dbReference>
<dbReference type="NCBIfam" id="NF002446">
    <property type="entry name" value="PRK01611.3-3"/>
    <property type="match status" value="1"/>
</dbReference>
<dbReference type="InterPro" id="IPR014729">
    <property type="entry name" value="Rossmann-like_a/b/a_fold"/>
</dbReference>
<evidence type="ECO:0000256" key="5">
    <source>
        <dbReference type="ARBA" id="ARBA00022917"/>
    </source>
</evidence>
<keyword evidence="8" id="KW-0963">Cytoplasm</keyword>
<dbReference type="InterPro" id="IPR005148">
    <property type="entry name" value="Arg-tRNA-synth_N"/>
</dbReference>
<dbReference type="Pfam" id="PF00750">
    <property type="entry name" value="tRNA-synt_1d"/>
    <property type="match status" value="2"/>
</dbReference>
<dbReference type="SMART" id="SM00836">
    <property type="entry name" value="DALR_1"/>
    <property type="match status" value="1"/>
</dbReference>
<dbReference type="AlphaFoldDB" id="A0A497ESQ4"/>
<dbReference type="Proteomes" id="UP000278475">
    <property type="component" value="Unassembled WGS sequence"/>
</dbReference>
<evidence type="ECO:0000256" key="4">
    <source>
        <dbReference type="ARBA" id="ARBA00022840"/>
    </source>
</evidence>
<dbReference type="SUPFAM" id="SSF55190">
    <property type="entry name" value="Arginyl-tRNA synthetase (ArgRS), N-terminal 'additional' domain"/>
    <property type="match status" value="1"/>
</dbReference>
<evidence type="ECO:0000256" key="3">
    <source>
        <dbReference type="ARBA" id="ARBA00022741"/>
    </source>
</evidence>
<name>A0A497ESQ4_9CREN</name>
<dbReference type="CDD" id="cd07956">
    <property type="entry name" value="Anticodon_Ia_Arg"/>
    <property type="match status" value="1"/>
</dbReference>
<organism evidence="12 13">
    <name type="scientific">Thermoproteota archaeon</name>
    <dbReference type="NCBI Taxonomy" id="2056631"/>
    <lineage>
        <taxon>Archaea</taxon>
        <taxon>Thermoproteota</taxon>
    </lineage>
</organism>
<dbReference type="InterPro" id="IPR009080">
    <property type="entry name" value="tRNAsynth_Ia_anticodon-bd"/>
</dbReference>
<evidence type="ECO:0000256" key="2">
    <source>
        <dbReference type="ARBA" id="ARBA00022598"/>
    </source>
</evidence>
<proteinExistence type="inferred from homology"/>
<dbReference type="InterPro" id="IPR036695">
    <property type="entry name" value="Arg-tRNA-synth_N_sf"/>
</dbReference>
<dbReference type="PRINTS" id="PR01038">
    <property type="entry name" value="TRNASYNTHARG"/>
</dbReference>
<keyword evidence="4 8" id="KW-0067">ATP-binding</keyword>
<keyword evidence="6 8" id="KW-0030">Aminoacyl-tRNA synthetase</keyword>
<dbReference type="Pfam" id="PF05746">
    <property type="entry name" value="DALR_1"/>
    <property type="match status" value="1"/>
</dbReference>
<protein>
    <recommendedName>
        <fullName evidence="8">Arginine--tRNA ligase</fullName>
        <ecNumber evidence="8">6.1.1.19</ecNumber>
    </recommendedName>
    <alternativeName>
        <fullName evidence="8">Arginyl-tRNA synthetase</fullName>
        <shortName evidence="8">ArgRS</shortName>
    </alternativeName>
</protein>
<dbReference type="GO" id="GO:0006420">
    <property type="term" value="P:arginyl-tRNA aminoacylation"/>
    <property type="evidence" value="ECO:0007669"/>
    <property type="project" value="UniProtKB-UniRule"/>
</dbReference>
<dbReference type="Pfam" id="PF03485">
    <property type="entry name" value="Arg_tRNA_synt_N"/>
    <property type="match status" value="1"/>
</dbReference>
<evidence type="ECO:0000256" key="6">
    <source>
        <dbReference type="ARBA" id="ARBA00023146"/>
    </source>
</evidence>
<dbReference type="EC" id="6.1.1.19" evidence="8"/>
<dbReference type="SUPFAM" id="SSF52374">
    <property type="entry name" value="Nucleotidylyl transferase"/>
    <property type="match status" value="1"/>
</dbReference>
<comment type="catalytic activity">
    <reaction evidence="7 8">
        <text>tRNA(Arg) + L-arginine + ATP = L-arginyl-tRNA(Arg) + AMP + diphosphate</text>
        <dbReference type="Rhea" id="RHEA:20301"/>
        <dbReference type="Rhea" id="RHEA-COMP:9658"/>
        <dbReference type="Rhea" id="RHEA-COMP:9673"/>
        <dbReference type="ChEBI" id="CHEBI:30616"/>
        <dbReference type="ChEBI" id="CHEBI:32682"/>
        <dbReference type="ChEBI" id="CHEBI:33019"/>
        <dbReference type="ChEBI" id="CHEBI:78442"/>
        <dbReference type="ChEBI" id="CHEBI:78513"/>
        <dbReference type="ChEBI" id="CHEBI:456215"/>
        <dbReference type="EC" id="6.1.1.19"/>
    </reaction>
</comment>
<gene>
    <name evidence="8" type="primary">argS</name>
    <name evidence="12" type="ORF">DRJ31_03040</name>
</gene>
<evidence type="ECO:0000313" key="12">
    <source>
        <dbReference type="EMBL" id="RLE49951.1"/>
    </source>
</evidence>
<dbReference type="PANTHER" id="PTHR11956:SF5">
    <property type="entry name" value="ARGININE--TRNA LIGASE, CYTOPLASMIC"/>
    <property type="match status" value="1"/>
</dbReference>
<comment type="similarity">
    <text evidence="1 8 9">Belongs to the class-I aminoacyl-tRNA synthetase family.</text>
</comment>
<dbReference type="EMBL" id="QMQV01000017">
    <property type="protein sequence ID" value="RLE49951.1"/>
    <property type="molecule type" value="Genomic_DNA"/>
</dbReference>
<dbReference type="Gene3D" id="3.30.1360.70">
    <property type="entry name" value="Arginyl tRNA synthetase N-terminal domain"/>
    <property type="match status" value="1"/>
</dbReference>
<keyword evidence="3 8" id="KW-0547">Nucleotide-binding</keyword>
<dbReference type="NCBIfam" id="TIGR00456">
    <property type="entry name" value="argS"/>
    <property type="match status" value="1"/>
</dbReference>
<dbReference type="Gene3D" id="1.10.730.10">
    <property type="entry name" value="Isoleucyl-tRNA Synthetase, Domain 1"/>
    <property type="match status" value="1"/>
</dbReference>
<dbReference type="HAMAP" id="MF_00123">
    <property type="entry name" value="Arg_tRNA_synth"/>
    <property type="match status" value="1"/>
</dbReference>
<dbReference type="FunFam" id="1.10.730.10:FF:000006">
    <property type="entry name" value="Arginyl-tRNA synthetase 2, mitochondrial"/>
    <property type="match status" value="1"/>
</dbReference>
<dbReference type="SMART" id="SM01016">
    <property type="entry name" value="Arg_tRNA_synt_N"/>
    <property type="match status" value="1"/>
</dbReference>
<evidence type="ECO:0000256" key="8">
    <source>
        <dbReference type="HAMAP-Rule" id="MF_00123"/>
    </source>
</evidence>
<reference evidence="12 13" key="1">
    <citation type="submission" date="2018-06" db="EMBL/GenBank/DDBJ databases">
        <title>Extensive metabolic versatility and redundancy in microbially diverse, dynamic hydrothermal sediments.</title>
        <authorList>
            <person name="Dombrowski N."/>
            <person name="Teske A."/>
            <person name="Baker B.J."/>
        </authorList>
    </citation>
    <scope>NUCLEOTIDE SEQUENCE [LARGE SCALE GENOMIC DNA]</scope>
    <source>
        <strain evidence="12">B66_G16</strain>
    </source>
</reference>